<dbReference type="AlphaFoldDB" id="A0A8X7W6L8"/>
<dbReference type="EMBL" id="JAAMPC010000002">
    <property type="protein sequence ID" value="KAG2324471.1"/>
    <property type="molecule type" value="Genomic_DNA"/>
</dbReference>
<name>A0A8X7W6L8_BRACI</name>
<keyword evidence="2" id="KW-1185">Reference proteome</keyword>
<dbReference type="Proteomes" id="UP000886595">
    <property type="component" value="Unassembled WGS sequence"/>
</dbReference>
<dbReference type="OrthoDB" id="514689at2759"/>
<comment type="caution">
    <text evidence="1">The sequence shown here is derived from an EMBL/GenBank/DDBJ whole genome shotgun (WGS) entry which is preliminary data.</text>
</comment>
<evidence type="ECO:0000313" key="1">
    <source>
        <dbReference type="EMBL" id="KAG2324471.1"/>
    </source>
</evidence>
<gene>
    <name evidence="1" type="ORF">Bca52824_007199</name>
</gene>
<proteinExistence type="predicted"/>
<reference evidence="1 2" key="1">
    <citation type="submission" date="2020-02" db="EMBL/GenBank/DDBJ databases">
        <authorList>
            <person name="Ma Q."/>
            <person name="Huang Y."/>
            <person name="Song X."/>
            <person name="Pei D."/>
        </authorList>
    </citation>
    <scope>NUCLEOTIDE SEQUENCE [LARGE SCALE GENOMIC DNA]</scope>
    <source>
        <strain evidence="1">Sxm20200214</strain>
        <tissue evidence="1">Leaf</tissue>
    </source>
</reference>
<sequence>MKKGELEADTDKVMPEYRAQLDAERALKLSNGRDYSSDKFRNGDSSTSFGLTRGGVLLSRTKIPRYGVAYCGRERNVVAVDIVHLTSYAISLSCFSRLNAFLLGNKVTS</sequence>
<evidence type="ECO:0000313" key="2">
    <source>
        <dbReference type="Proteomes" id="UP000886595"/>
    </source>
</evidence>
<accession>A0A8X7W6L8</accession>
<protein>
    <submittedName>
        <fullName evidence="1">Uncharacterized protein</fullName>
    </submittedName>
</protein>
<organism evidence="1 2">
    <name type="scientific">Brassica carinata</name>
    <name type="common">Ethiopian mustard</name>
    <name type="synonym">Abyssinian cabbage</name>
    <dbReference type="NCBI Taxonomy" id="52824"/>
    <lineage>
        <taxon>Eukaryota</taxon>
        <taxon>Viridiplantae</taxon>
        <taxon>Streptophyta</taxon>
        <taxon>Embryophyta</taxon>
        <taxon>Tracheophyta</taxon>
        <taxon>Spermatophyta</taxon>
        <taxon>Magnoliopsida</taxon>
        <taxon>eudicotyledons</taxon>
        <taxon>Gunneridae</taxon>
        <taxon>Pentapetalae</taxon>
        <taxon>rosids</taxon>
        <taxon>malvids</taxon>
        <taxon>Brassicales</taxon>
        <taxon>Brassicaceae</taxon>
        <taxon>Brassiceae</taxon>
        <taxon>Brassica</taxon>
    </lineage>
</organism>
<dbReference type="PANTHER" id="PTHR36021:SF1">
    <property type="entry name" value="COREPRESSOR"/>
    <property type="match status" value="1"/>
</dbReference>
<dbReference type="PANTHER" id="PTHR36021">
    <property type="entry name" value="COREPRESSOR"/>
    <property type="match status" value="1"/>
</dbReference>